<keyword evidence="1" id="KW-0472">Membrane</keyword>
<proteinExistence type="predicted"/>
<accession>A0ACD0P2Z0</accession>
<protein>
    <submittedName>
        <fullName evidence="1">Transmembrane protein</fullName>
    </submittedName>
</protein>
<name>A0ACD0P2Z0_9BASI</name>
<evidence type="ECO:0000313" key="2">
    <source>
        <dbReference type="Proteomes" id="UP000245626"/>
    </source>
</evidence>
<gene>
    <name evidence="1" type="ORF">IE53DRAFT_405205</name>
</gene>
<sequence length="294" mass="32616">MKLSEQNLFLDSAMRDWVLIPILIVMILVGVLRHNVTKLIDSKPKKLSSLALREQRILTRAGALRFNHFVIPPSSFLSRRSFLIQKLSDGSYLQPKSGGGDEKEGGSDQSTPNPFDPANMDGMMDQMKKSMVMMVPQTVIMGWINFFFSGFVLIKLPFPLTLRFKLMLQRGIDTPDLDVTWVSSLSWYFLNLFGLNAIYRLLLGDDNAADGTRDMASMSGAGAVNAMQSAPGQAPDFKKLHLAERDNLELAGLDLLELSDNGGGKKNQTSSLDAKNRWVGDGIEDRVLALYGEI</sequence>
<organism evidence="1 2">
    <name type="scientific">Violaceomyces palustris</name>
    <dbReference type="NCBI Taxonomy" id="1673888"/>
    <lineage>
        <taxon>Eukaryota</taxon>
        <taxon>Fungi</taxon>
        <taxon>Dikarya</taxon>
        <taxon>Basidiomycota</taxon>
        <taxon>Ustilaginomycotina</taxon>
        <taxon>Ustilaginomycetes</taxon>
        <taxon>Violaceomycetales</taxon>
        <taxon>Violaceomycetaceae</taxon>
        <taxon>Violaceomyces</taxon>
    </lineage>
</organism>
<reference evidence="1 2" key="1">
    <citation type="journal article" date="2018" name="Mol. Biol. Evol.">
        <title>Broad Genomic Sampling Reveals a Smut Pathogenic Ancestry of the Fungal Clade Ustilaginomycotina.</title>
        <authorList>
            <person name="Kijpornyongpan T."/>
            <person name="Mondo S.J."/>
            <person name="Barry K."/>
            <person name="Sandor L."/>
            <person name="Lee J."/>
            <person name="Lipzen A."/>
            <person name="Pangilinan J."/>
            <person name="LaButti K."/>
            <person name="Hainaut M."/>
            <person name="Henrissat B."/>
            <person name="Grigoriev I.V."/>
            <person name="Spatafora J.W."/>
            <person name="Aime M.C."/>
        </authorList>
    </citation>
    <scope>NUCLEOTIDE SEQUENCE [LARGE SCALE GENOMIC DNA]</scope>
    <source>
        <strain evidence="1 2">SA 807</strain>
    </source>
</reference>
<evidence type="ECO:0000313" key="1">
    <source>
        <dbReference type="EMBL" id="PWN52332.1"/>
    </source>
</evidence>
<keyword evidence="2" id="KW-1185">Reference proteome</keyword>
<dbReference type="Proteomes" id="UP000245626">
    <property type="component" value="Unassembled WGS sequence"/>
</dbReference>
<keyword evidence="1" id="KW-0812">Transmembrane</keyword>
<dbReference type="EMBL" id="KZ819783">
    <property type="protein sequence ID" value="PWN52332.1"/>
    <property type="molecule type" value="Genomic_DNA"/>
</dbReference>